<gene>
    <name evidence="10" type="ORF">CINCED_3A001046</name>
</gene>
<dbReference type="Gene3D" id="3.40.50.1010">
    <property type="entry name" value="5'-nuclease"/>
    <property type="match status" value="1"/>
</dbReference>
<dbReference type="InterPro" id="IPR002716">
    <property type="entry name" value="PIN_dom"/>
</dbReference>
<dbReference type="GO" id="GO:0005737">
    <property type="term" value="C:cytoplasm"/>
    <property type="evidence" value="ECO:0007669"/>
    <property type="project" value="UniProtKB-SubCell"/>
</dbReference>
<evidence type="ECO:0000256" key="6">
    <source>
        <dbReference type="SAM" id="MobiDB-lite"/>
    </source>
</evidence>
<evidence type="ECO:0000259" key="9">
    <source>
        <dbReference type="Pfam" id="PF13638"/>
    </source>
</evidence>
<evidence type="ECO:0000256" key="5">
    <source>
        <dbReference type="ARBA" id="ARBA00023242"/>
    </source>
</evidence>
<dbReference type="PANTHER" id="PTHR15696:SF7">
    <property type="entry name" value="NONSENSE-MEDIATED MRNA DECAY FACTOR"/>
    <property type="match status" value="1"/>
</dbReference>
<dbReference type="InterPro" id="IPR011990">
    <property type="entry name" value="TPR-like_helical_dom_sf"/>
</dbReference>
<feature type="compositionally biased region" description="Polar residues" evidence="6">
    <location>
        <begin position="480"/>
        <end position="490"/>
    </location>
</feature>
<dbReference type="GO" id="GO:0042162">
    <property type="term" value="F:telomeric DNA binding"/>
    <property type="evidence" value="ECO:0007669"/>
    <property type="project" value="TreeGrafter"/>
</dbReference>
<dbReference type="Gene3D" id="1.25.40.10">
    <property type="entry name" value="Tetratricopeptide repeat domain"/>
    <property type="match status" value="1"/>
</dbReference>
<protein>
    <submittedName>
        <fullName evidence="10">DNA/RNA-binding domain, Est1-type,Telomerase activating protein Est1,PIN domain-like,Tetratricopeptide</fullName>
    </submittedName>
</protein>
<keyword evidence="11" id="KW-1185">Reference proteome</keyword>
<keyword evidence="5" id="KW-0539">Nucleus</keyword>
<dbReference type="Proteomes" id="UP000325440">
    <property type="component" value="Unassembled WGS sequence"/>
</dbReference>
<dbReference type="InterPro" id="IPR045153">
    <property type="entry name" value="Est1/Ebs1-like"/>
</dbReference>
<evidence type="ECO:0000256" key="3">
    <source>
        <dbReference type="ARBA" id="ARBA00022490"/>
    </source>
</evidence>
<evidence type="ECO:0000313" key="11">
    <source>
        <dbReference type="Proteomes" id="UP000325440"/>
    </source>
</evidence>
<feature type="compositionally biased region" description="Basic residues" evidence="6">
    <location>
        <begin position="417"/>
        <end position="426"/>
    </location>
</feature>
<proteinExistence type="predicted"/>
<reference evidence="10 11" key="1">
    <citation type="submission" date="2019-08" db="EMBL/GenBank/DDBJ databases">
        <authorList>
            <person name="Alioto T."/>
            <person name="Alioto T."/>
            <person name="Gomez Garrido J."/>
        </authorList>
    </citation>
    <scope>NUCLEOTIDE SEQUENCE [LARGE SCALE GENOMIC DNA]</scope>
</reference>
<name>A0A5E4NS93_9HEMI</name>
<dbReference type="InterPro" id="IPR019458">
    <property type="entry name" value="Est1-like_N"/>
</dbReference>
<keyword evidence="4" id="KW-0866">Nonsense-mediated mRNA decay</keyword>
<dbReference type="Pfam" id="PF10374">
    <property type="entry name" value="EST1"/>
    <property type="match status" value="1"/>
</dbReference>
<feature type="region of interest" description="Disordered" evidence="6">
    <location>
        <begin position="417"/>
        <end position="496"/>
    </location>
</feature>
<dbReference type="GO" id="GO:0005697">
    <property type="term" value="C:telomerase holoenzyme complex"/>
    <property type="evidence" value="ECO:0007669"/>
    <property type="project" value="TreeGrafter"/>
</dbReference>
<organism evidence="10 11">
    <name type="scientific">Cinara cedri</name>
    <dbReference type="NCBI Taxonomy" id="506608"/>
    <lineage>
        <taxon>Eukaryota</taxon>
        <taxon>Metazoa</taxon>
        <taxon>Ecdysozoa</taxon>
        <taxon>Arthropoda</taxon>
        <taxon>Hexapoda</taxon>
        <taxon>Insecta</taxon>
        <taxon>Pterygota</taxon>
        <taxon>Neoptera</taxon>
        <taxon>Paraneoptera</taxon>
        <taxon>Hemiptera</taxon>
        <taxon>Sternorrhyncha</taxon>
        <taxon>Aphidomorpha</taxon>
        <taxon>Aphidoidea</taxon>
        <taxon>Aphididae</taxon>
        <taxon>Lachninae</taxon>
        <taxon>Cinara</taxon>
    </lineage>
</organism>
<dbReference type="OrthoDB" id="5920073at2759"/>
<dbReference type="GO" id="GO:0000184">
    <property type="term" value="P:nuclear-transcribed mRNA catabolic process, nonsense-mediated decay"/>
    <property type="evidence" value="ECO:0007669"/>
    <property type="project" value="UniProtKB-KW"/>
</dbReference>
<evidence type="ECO:0000313" key="10">
    <source>
        <dbReference type="EMBL" id="VVC45614.1"/>
    </source>
</evidence>
<feature type="compositionally biased region" description="Acidic residues" evidence="6">
    <location>
        <begin position="433"/>
        <end position="461"/>
    </location>
</feature>
<evidence type="ECO:0000259" key="7">
    <source>
        <dbReference type="Pfam" id="PF10373"/>
    </source>
</evidence>
<dbReference type="Pfam" id="PF13638">
    <property type="entry name" value="PIN_4"/>
    <property type="match status" value="1"/>
</dbReference>
<feature type="domain" description="DNA/RNA-binding" evidence="7">
    <location>
        <begin position="210"/>
        <end position="570"/>
    </location>
</feature>
<keyword evidence="3" id="KW-0963">Cytoplasm</keyword>
<dbReference type="InterPro" id="IPR018834">
    <property type="entry name" value="DNA/RNA-bd_Est1-type"/>
</dbReference>
<feature type="compositionally biased region" description="Basic and acidic residues" evidence="6">
    <location>
        <begin position="467"/>
        <end position="477"/>
    </location>
</feature>
<dbReference type="GO" id="GO:0070034">
    <property type="term" value="F:telomerase RNA binding"/>
    <property type="evidence" value="ECO:0007669"/>
    <property type="project" value="TreeGrafter"/>
</dbReference>
<evidence type="ECO:0000256" key="2">
    <source>
        <dbReference type="ARBA" id="ARBA00004496"/>
    </source>
</evidence>
<dbReference type="AlphaFoldDB" id="A0A5E4NS93"/>
<comment type="subcellular location">
    <subcellularLocation>
        <location evidence="2">Cytoplasm</location>
    </subcellularLocation>
    <subcellularLocation>
        <location evidence="1">Nucleus</location>
    </subcellularLocation>
</comment>
<evidence type="ECO:0000256" key="1">
    <source>
        <dbReference type="ARBA" id="ARBA00004123"/>
    </source>
</evidence>
<evidence type="ECO:0000259" key="8">
    <source>
        <dbReference type="Pfam" id="PF10374"/>
    </source>
</evidence>
<dbReference type="SUPFAM" id="SSF48452">
    <property type="entry name" value="TPR-like"/>
    <property type="match status" value="1"/>
</dbReference>
<sequence>MVEMKKVQNNPVADSTAEPSESVKKLYKSITEVSHFLDDQRGRSLSCKDLFTISVDTQRIKLKNYCERMMLADPLCYGRKAEDIMWRKTYHDVYSTAKILRKSNDWNHMELALLENHFQSGIGCYYHLLFKFQAEIKFNKLELFDFYLLTTEDTDNNVKKDHITLLNKNDIVTKEEAGMNQIIYRCLICLGDLSRYMYELNKLDLYYSTACRYYKQALNYKPDNGLPHNQIGRLALSKNKHLDAVYRYVRCVFSLEPFEGGEKNLILALQEKCKSVFLEKLFFILDVWFTGKENNTQELDKIYSTIISMLHNSDDSKNKNNSVDNKIETNKEDNITTSPVTEDIKVMLTNENLFKIVVTIIACLTKLHQADTKNIPKAELFLLTFMEYFIGQSVTYCVNKLPQLVNPNIDHVKLTRQRRRRGFRKHSSPDSQEWSEGDEAESVIISPDDESDDDGSEEEMLIFDIKGPNDNKSKDESDGSNDSGTSSFGSENKRPKSRLSNIPFVETIMIYIDWVKQNKDSINPVESVGLFNNVVILLNYLSQANIEDKLLGLSTNRVILPEEIHLRGMTIFPESKNVCKDLEVNTSIRNEDMVRLAYILHTAQEIASNSSLFTYDKIKKWFSISNTSKQTDEKSLKDEKRDKQHVMGQLWLRSEVDNLEYKMKYSSKKQKLPTCIVVDTDAMINYSLLVKKLVSSAKFIVVVPAIVISALDEQKKLSKEVRLTIRWLEFQLQRGNCNLKSQGIQESRPIKMDYIPKFNKEIFHFKHILECCNYFSDEYGENSGLVTLITGSDNLLDSADLMQMAKSIKINVEHIKTFQLQFKMTMANG</sequence>
<evidence type="ECO:0000256" key="4">
    <source>
        <dbReference type="ARBA" id="ARBA00023161"/>
    </source>
</evidence>
<dbReference type="PANTHER" id="PTHR15696">
    <property type="entry name" value="SMG-7 SUPPRESSOR WITH MORPHOLOGICAL EFFECT ON GENITALIA PROTEIN 7"/>
    <property type="match status" value="1"/>
</dbReference>
<dbReference type="EMBL" id="CABPRJ010002407">
    <property type="protein sequence ID" value="VVC45614.1"/>
    <property type="molecule type" value="Genomic_DNA"/>
</dbReference>
<dbReference type="Pfam" id="PF10373">
    <property type="entry name" value="EST1_DNA_bind"/>
    <property type="match status" value="1"/>
</dbReference>
<accession>A0A5E4NS93</accession>
<feature type="domain" description="Telomerase activating protein Est1-like N-terminal" evidence="8">
    <location>
        <begin position="80"/>
        <end position="200"/>
    </location>
</feature>
<feature type="domain" description="PIN" evidence="9">
    <location>
        <begin position="676"/>
        <end position="802"/>
    </location>
</feature>